<dbReference type="SMART" id="SM00544">
    <property type="entry name" value="MA3"/>
    <property type="match status" value="1"/>
</dbReference>
<dbReference type="Gene3D" id="1.25.40.180">
    <property type="match status" value="1"/>
</dbReference>
<dbReference type="AlphaFoldDB" id="A0AAV6VP03"/>
<dbReference type="PROSITE" id="PS51366">
    <property type="entry name" value="MI"/>
    <property type="match status" value="1"/>
</dbReference>
<dbReference type="SUPFAM" id="SSF48371">
    <property type="entry name" value="ARM repeat"/>
    <property type="match status" value="1"/>
</dbReference>
<dbReference type="FunFam" id="1.25.40.180:FF:000032">
    <property type="entry name" value="Nucleolar MIF4G domain-containing protein 1"/>
    <property type="match status" value="1"/>
</dbReference>
<dbReference type="GO" id="GO:0005730">
    <property type="term" value="C:nucleolus"/>
    <property type="evidence" value="ECO:0007669"/>
    <property type="project" value="UniProtKB-SubCell"/>
</dbReference>
<dbReference type="GO" id="GO:0042274">
    <property type="term" value="P:ribosomal small subunit biogenesis"/>
    <property type="evidence" value="ECO:0007669"/>
    <property type="project" value="TreeGrafter"/>
</dbReference>
<dbReference type="Proteomes" id="UP000827092">
    <property type="component" value="Unassembled WGS sequence"/>
</dbReference>
<keyword evidence="3" id="KW-0539">Nucleus</keyword>
<dbReference type="InterPro" id="IPR050781">
    <property type="entry name" value="CWC22_splicing_factor"/>
</dbReference>
<feature type="compositionally biased region" description="Polar residues" evidence="4">
    <location>
        <begin position="28"/>
        <end position="37"/>
    </location>
</feature>
<organism evidence="6 7">
    <name type="scientific">Oedothorax gibbosus</name>
    <dbReference type="NCBI Taxonomy" id="931172"/>
    <lineage>
        <taxon>Eukaryota</taxon>
        <taxon>Metazoa</taxon>
        <taxon>Ecdysozoa</taxon>
        <taxon>Arthropoda</taxon>
        <taxon>Chelicerata</taxon>
        <taxon>Arachnida</taxon>
        <taxon>Araneae</taxon>
        <taxon>Araneomorphae</taxon>
        <taxon>Entelegynae</taxon>
        <taxon>Araneoidea</taxon>
        <taxon>Linyphiidae</taxon>
        <taxon>Erigoninae</taxon>
        <taxon>Oedothorax</taxon>
    </lineage>
</organism>
<feature type="region of interest" description="Disordered" evidence="4">
    <location>
        <begin position="164"/>
        <end position="230"/>
    </location>
</feature>
<evidence type="ECO:0000256" key="1">
    <source>
        <dbReference type="ARBA" id="ARBA00004604"/>
    </source>
</evidence>
<dbReference type="PANTHER" id="PTHR18034">
    <property type="entry name" value="CELL CYCLE CONTROL PROTEIN CWF22-RELATED"/>
    <property type="match status" value="1"/>
</dbReference>
<dbReference type="SMART" id="SM00543">
    <property type="entry name" value="MIF4G"/>
    <property type="match status" value="1"/>
</dbReference>
<dbReference type="InterPro" id="IPR003891">
    <property type="entry name" value="Initiation_fac_eIF4g_MI"/>
</dbReference>
<evidence type="ECO:0000313" key="7">
    <source>
        <dbReference type="Proteomes" id="UP000827092"/>
    </source>
</evidence>
<evidence type="ECO:0000256" key="4">
    <source>
        <dbReference type="SAM" id="MobiDB-lite"/>
    </source>
</evidence>
<feature type="compositionally biased region" description="Acidic residues" evidence="4">
    <location>
        <begin position="178"/>
        <end position="219"/>
    </location>
</feature>
<feature type="domain" description="MI" evidence="5">
    <location>
        <begin position="574"/>
        <end position="690"/>
    </location>
</feature>
<proteinExistence type="inferred from homology"/>
<keyword evidence="7" id="KW-1185">Reference proteome</keyword>
<evidence type="ECO:0000256" key="3">
    <source>
        <dbReference type="ARBA" id="ARBA00023242"/>
    </source>
</evidence>
<sequence>MAGKSVKRKVSHKNKAHKKEADDDYSDESNAGSSMTQNFVKNKKAKKKNSFKNVRKQQLLEANEEEDKSIRKLEVLLNLRKRKKKTLPTVFKNDGLDYLLGVIDRKEGETILSDDSMDLEEDLALVEGTKPTSILKNKVKPVKQQQETKPNCCRVAKQRTLKELLKEKGKSSSKEEDEHSEEEEESFEDENSETASDDDNDSNDAFDEENCSEDEDIQEKEDNTEQKNKPKVWEDIYGRLRDESGGVLKSSEAIKKYVPPKLRKESSVDENKREECLRIRRQLKGLLNRLSESNMQNICHQIEEMYMKNSRNDMNETLFALVSELVLTPTLTPPRLIMEQAMLIALLHANIGSEIGAYFLQHIVDKLGALFKEEGNYGEGKECNNMITFLSHLYNYKVTHSTLIFDVFQILVDSFQSKDIELIQLFLKNIGFVLRKDDPLKLKKLIFDIQGKATQFNKDQNDSRVRFMLETLTAIKNNNMYKIPDYDPSIMEHSKKFLRGLIRKGCSIQELAISYEDLLKVEERGRWWIVGSAWADSDNPSSKNPAAKELTVLPKNVVSEKILELARKQHMNTDIRKSIFCIIMTAEDFMDAFEKLLKLNLKNQQEREIIHVILHCALQEKNFNPYYAYLAEKLCSFSRKHQISLQFSLWDKFKELSKLEPYKMNNLSRLLSHLFNSGALPLSVLKVIHFSEMDKTMVRFFRQILLAVLLHDPEEACVRVFTRIAAADNLKLLRESLRFFMHHFVLRNQSKLKPEVATKLQERVKLAESALKSVKKIF</sequence>
<accession>A0AAV6VP03</accession>
<dbReference type="GO" id="GO:0003723">
    <property type="term" value="F:RNA binding"/>
    <property type="evidence" value="ECO:0007669"/>
    <property type="project" value="InterPro"/>
</dbReference>
<dbReference type="PANTHER" id="PTHR18034:SF4">
    <property type="entry name" value="NUCLEOLAR MIF4G DOMAIN-CONTAINING PROTEIN 1"/>
    <property type="match status" value="1"/>
</dbReference>
<feature type="compositionally biased region" description="Basic residues" evidence="4">
    <location>
        <begin position="1"/>
        <end position="18"/>
    </location>
</feature>
<feature type="compositionally biased region" description="Basic residues" evidence="4">
    <location>
        <begin position="41"/>
        <end position="55"/>
    </location>
</feature>
<name>A0AAV6VP03_9ARAC</name>
<evidence type="ECO:0000256" key="2">
    <source>
        <dbReference type="ARBA" id="ARBA00006856"/>
    </source>
</evidence>
<dbReference type="InterPro" id="IPR003890">
    <property type="entry name" value="MIF4G-like_typ-3"/>
</dbReference>
<comment type="subcellular location">
    <subcellularLocation>
        <location evidence="1">Nucleus</location>
        <location evidence="1">Nucleolus</location>
    </subcellularLocation>
</comment>
<dbReference type="Pfam" id="PF02854">
    <property type="entry name" value="MIF4G"/>
    <property type="match status" value="1"/>
</dbReference>
<dbReference type="EMBL" id="JAFNEN010000055">
    <property type="protein sequence ID" value="KAG8197448.1"/>
    <property type="molecule type" value="Genomic_DNA"/>
</dbReference>
<feature type="compositionally biased region" description="Basic and acidic residues" evidence="4">
    <location>
        <begin position="164"/>
        <end position="177"/>
    </location>
</feature>
<dbReference type="InterPro" id="IPR016024">
    <property type="entry name" value="ARM-type_fold"/>
</dbReference>
<comment type="caution">
    <text evidence="6">The sequence shown here is derived from an EMBL/GenBank/DDBJ whole genome shotgun (WGS) entry which is preliminary data.</text>
</comment>
<feature type="compositionally biased region" description="Basic and acidic residues" evidence="4">
    <location>
        <begin position="220"/>
        <end position="230"/>
    </location>
</feature>
<evidence type="ECO:0000313" key="6">
    <source>
        <dbReference type="EMBL" id="KAG8197448.1"/>
    </source>
</evidence>
<reference evidence="6 7" key="1">
    <citation type="journal article" date="2022" name="Nat. Ecol. Evol.">
        <title>A masculinizing supergene underlies an exaggerated male reproductive morph in a spider.</title>
        <authorList>
            <person name="Hendrickx F."/>
            <person name="De Corte Z."/>
            <person name="Sonet G."/>
            <person name="Van Belleghem S.M."/>
            <person name="Kostlbacher S."/>
            <person name="Vangestel C."/>
        </authorList>
    </citation>
    <scope>NUCLEOTIDE SEQUENCE [LARGE SCALE GENOMIC DNA]</scope>
    <source>
        <strain evidence="6">W744_W776</strain>
    </source>
</reference>
<evidence type="ECO:0000259" key="5">
    <source>
        <dbReference type="PROSITE" id="PS51366"/>
    </source>
</evidence>
<protein>
    <recommendedName>
        <fullName evidence="5">MI domain-containing protein</fullName>
    </recommendedName>
</protein>
<dbReference type="Pfam" id="PF02847">
    <property type="entry name" value="MA3"/>
    <property type="match status" value="1"/>
</dbReference>
<comment type="similarity">
    <text evidence="2">Belongs to the CWC22 family.</text>
</comment>
<gene>
    <name evidence="6" type="ORF">JTE90_014930</name>
</gene>
<feature type="region of interest" description="Disordered" evidence="4">
    <location>
        <begin position="1"/>
        <end position="67"/>
    </location>
</feature>